<reference evidence="3 4" key="1">
    <citation type="submission" date="2019-02" db="EMBL/GenBank/DDBJ databases">
        <title>Deep-cultivation of Planctomycetes and their phenomic and genomic characterization uncovers novel biology.</title>
        <authorList>
            <person name="Wiegand S."/>
            <person name="Jogler M."/>
            <person name="Boedeker C."/>
            <person name="Pinto D."/>
            <person name="Vollmers J."/>
            <person name="Rivas-Marin E."/>
            <person name="Kohn T."/>
            <person name="Peeters S.H."/>
            <person name="Heuer A."/>
            <person name="Rast P."/>
            <person name="Oberbeckmann S."/>
            <person name="Bunk B."/>
            <person name="Jeske O."/>
            <person name="Meyerdierks A."/>
            <person name="Storesund J.E."/>
            <person name="Kallscheuer N."/>
            <person name="Luecker S."/>
            <person name="Lage O.M."/>
            <person name="Pohl T."/>
            <person name="Merkel B.J."/>
            <person name="Hornburger P."/>
            <person name="Mueller R.-W."/>
            <person name="Bruemmer F."/>
            <person name="Labrenz M."/>
            <person name="Spormann A.M."/>
            <person name="Op den Camp H."/>
            <person name="Overmann J."/>
            <person name="Amann R."/>
            <person name="Jetten M.S.M."/>
            <person name="Mascher T."/>
            <person name="Medema M.H."/>
            <person name="Devos D.P."/>
            <person name="Kaster A.-K."/>
            <person name="Ovreas L."/>
            <person name="Rohde M."/>
            <person name="Galperin M.Y."/>
            <person name="Jogler C."/>
        </authorList>
    </citation>
    <scope>NUCLEOTIDE SEQUENCE [LARGE SCALE GENOMIC DNA]</scope>
    <source>
        <strain evidence="3 4">EC9</strain>
    </source>
</reference>
<dbReference type="Pfam" id="PF07876">
    <property type="entry name" value="Dabb"/>
    <property type="match status" value="1"/>
</dbReference>
<evidence type="ECO:0000256" key="1">
    <source>
        <dbReference type="ARBA" id="ARBA00011738"/>
    </source>
</evidence>
<organism evidence="3 4">
    <name type="scientific">Rosistilla ulvae</name>
    <dbReference type="NCBI Taxonomy" id="1930277"/>
    <lineage>
        <taxon>Bacteria</taxon>
        <taxon>Pseudomonadati</taxon>
        <taxon>Planctomycetota</taxon>
        <taxon>Planctomycetia</taxon>
        <taxon>Pirellulales</taxon>
        <taxon>Pirellulaceae</taxon>
        <taxon>Rosistilla</taxon>
    </lineage>
</organism>
<dbReference type="SUPFAM" id="SSF54909">
    <property type="entry name" value="Dimeric alpha+beta barrel"/>
    <property type="match status" value="1"/>
</dbReference>
<dbReference type="InterPro" id="IPR044662">
    <property type="entry name" value="HS1/DABB1-like"/>
</dbReference>
<dbReference type="AlphaFoldDB" id="A0A517M5U9"/>
<keyword evidence="4" id="KW-1185">Reference proteome</keyword>
<dbReference type="SMART" id="SM00886">
    <property type="entry name" value="Dabb"/>
    <property type="match status" value="1"/>
</dbReference>
<dbReference type="Gene3D" id="3.30.70.100">
    <property type="match status" value="1"/>
</dbReference>
<comment type="subunit">
    <text evidence="1">Homodimer.</text>
</comment>
<evidence type="ECO:0000313" key="4">
    <source>
        <dbReference type="Proteomes" id="UP000319557"/>
    </source>
</evidence>
<accession>A0A517M5U9</accession>
<dbReference type="PANTHER" id="PTHR33178:SF10">
    <property type="entry name" value="STRESS-RESPONSE A_B BARREL DOMAIN-CONTAINING PROTEIN"/>
    <property type="match status" value="1"/>
</dbReference>
<dbReference type="InterPro" id="IPR011008">
    <property type="entry name" value="Dimeric_a/b-barrel"/>
</dbReference>
<dbReference type="EMBL" id="CP036261">
    <property type="protein sequence ID" value="QDS90249.1"/>
    <property type="molecule type" value="Genomic_DNA"/>
</dbReference>
<dbReference type="PANTHER" id="PTHR33178">
    <property type="match status" value="1"/>
</dbReference>
<protein>
    <submittedName>
        <fullName evidence="3">Stress responsive A/B Barrel Domain protein</fullName>
    </submittedName>
</protein>
<feature type="domain" description="Stress-response A/B barrel" evidence="2">
    <location>
        <begin position="50"/>
        <end position="144"/>
    </location>
</feature>
<name>A0A517M5U9_9BACT</name>
<dbReference type="PROSITE" id="PS51502">
    <property type="entry name" value="S_R_A_B_BARREL"/>
    <property type="match status" value="1"/>
</dbReference>
<dbReference type="KEGG" id="ruv:EC9_44560"/>
<proteinExistence type="predicted"/>
<dbReference type="Proteomes" id="UP000319557">
    <property type="component" value="Chromosome"/>
</dbReference>
<dbReference type="InterPro" id="IPR013097">
    <property type="entry name" value="Dabb"/>
</dbReference>
<evidence type="ECO:0000259" key="2">
    <source>
        <dbReference type="PROSITE" id="PS51502"/>
    </source>
</evidence>
<evidence type="ECO:0000313" key="3">
    <source>
        <dbReference type="EMBL" id="QDS90249.1"/>
    </source>
</evidence>
<sequence length="148" mass="16410">MRFQTLASHKWFVAASLASVLLGGAIMSGQLGDRSMAIADEKPAAKTQLLRHVVLFKFKESSSEADVQKVVDEFGKLKSKIPQIHAYEHGTENSPEGLADGFTHCFLVTFKSEADRAAYLPHADHLAFVDVLKPHLDKVLVVDYWTNE</sequence>
<gene>
    <name evidence="3" type="ORF">EC9_44560</name>
</gene>
<dbReference type="RefSeq" id="WP_246105812.1">
    <property type="nucleotide sequence ID" value="NZ_CP036261.1"/>
</dbReference>